<accession>A0A812M3A0</accession>
<feature type="region of interest" description="Disordered" evidence="1">
    <location>
        <begin position="1"/>
        <end position="27"/>
    </location>
</feature>
<proteinExistence type="predicted"/>
<comment type="caution">
    <text evidence="2">The sequence shown here is derived from an EMBL/GenBank/DDBJ whole genome shotgun (WGS) entry which is preliminary data.</text>
</comment>
<dbReference type="Gene3D" id="2.30.30.140">
    <property type="match status" value="1"/>
</dbReference>
<feature type="compositionally biased region" description="Low complexity" evidence="1">
    <location>
        <begin position="7"/>
        <end position="16"/>
    </location>
</feature>
<dbReference type="OrthoDB" id="427923at2759"/>
<sequence>MADDQDASVASDSIQSTGRTVPNDSECRRYSDLEPARSAYDNFLLSFLKSDSGRLALKPWLLLVLNFLAQYVVVYLLWQKINGSERDAATALLDRSGNGASSLCFEVADVNARFHHGQLGLSCSPDEVTLFTNFSVLDLDGDGMWTHEEAQRLDSLYESLAGRYVRMSWVYQRVFKLLWLHARALVLPCKIDDSLQAFWSDDGFWYDATLMAISSSGKARVRFHDDNATGSVKASELRKLVGDTFFRCSVPKCVDTDAGATDSEWSTCVDYDEYYGECAEGRYDDADFQVAKLCCLCGGGTTSLALAGIGHLPVNLSLDVVTQPRSYRSCVQQAHSSESQAACMRNFTFIPEDLYARELAPFVGFCSCQMGIFVTAWTLRCCVAMLATGTSRFLFPSPCCSNTLALTPSTISTCGSYAKRAWRPSAGYLHAPVKPFQGRTQ</sequence>
<dbReference type="AlphaFoldDB" id="A0A812M3A0"/>
<dbReference type="SUPFAM" id="SSF63748">
    <property type="entry name" value="Tudor/PWWP/MBT"/>
    <property type="match status" value="1"/>
</dbReference>
<dbReference type="CDD" id="cd04508">
    <property type="entry name" value="Tudor_SF"/>
    <property type="match status" value="1"/>
</dbReference>
<name>A0A812M3A0_9DINO</name>
<gene>
    <name evidence="2" type="ORF">SNAT2548_LOCUS13133</name>
</gene>
<dbReference type="EMBL" id="CAJNDS010001347">
    <property type="protein sequence ID" value="CAE7256266.1"/>
    <property type="molecule type" value="Genomic_DNA"/>
</dbReference>
<keyword evidence="3" id="KW-1185">Reference proteome</keyword>
<evidence type="ECO:0000313" key="2">
    <source>
        <dbReference type="EMBL" id="CAE7256266.1"/>
    </source>
</evidence>
<evidence type="ECO:0000313" key="3">
    <source>
        <dbReference type="Proteomes" id="UP000604046"/>
    </source>
</evidence>
<organism evidence="2 3">
    <name type="scientific">Symbiodinium natans</name>
    <dbReference type="NCBI Taxonomy" id="878477"/>
    <lineage>
        <taxon>Eukaryota</taxon>
        <taxon>Sar</taxon>
        <taxon>Alveolata</taxon>
        <taxon>Dinophyceae</taxon>
        <taxon>Suessiales</taxon>
        <taxon>Symbiodiniaceae</taxon>
        <taxon>Symbiodinium</taxon>
    </lineage>
</organism>
<reference evidence="2" key="1">
    <citation type="submission" date="2021-02" db="EMBL/GenBank/DDBJ databases">
        <authorList>
            <person name="Dougan E. K."/>
            <person name="Rhodes N."/>
            <person name="Thang M."/>
            <person name="Chan C."/>
        </authorList>
    </citation>
    <scope>NUCLEOTIDE SEQUENCE</scope>
</reference>
<evidence type="ECO:0000256" key="1">
    <source>
        <dbReference type="SAM" id="MobiDB-lite"/>
    </source>
</evidence>
<dbReference type="Proteomes" id="UP000604046">
    <property type="component" value="Unassembled WGS sequence"/>
</dbReference>
<protein>
    <submittedName>
        <fullName evidence="2">Uncharacterized protein</fullName>
    </submittedName>
</protein>